<protein>
    <submittedName>
        <fullName evidence="1">Uncharacterized protein</fullName>
    </submittedName>
</protein>
<keyword evidence="2" id="KW-1185">Reference proteome</keyword>
<evidence type="ECO:0000313" key="2">
    <source>
        <dbReference type="Proteomes" id="UP000074866"/>
    </source>
</evidence>
<gene>
    <name evidence="1" type="ORF">NS115_06875</name>
</gene>
<evidence type="ECO:0000313" key="1">
    <source>
        <dbReference type="EMBL" id="KTS83572.1"/>
    </source>
</evidence>
<accession>A0ACC4ZZ14</accession>
<comment type="caution">
    <text evidence="1">The sequence shown here is derived from an EMBL/GenBank/DDBJ whole genome shotgun (WGS) entry which is preliminary data.</text>
</comment>
<sequence>MSFRKMSASRWMAIGLFVFILALELSAGIYFSYVLGYMHTDALSRVANAFYVLYSRDPHLGAIGFIWNPLPSLLEMVILLLYPIFPALASYGLAAVILSATFSALTAMLLYRAGVRTGLSSRMSLLLALLYALNPFILLFGANGLSDSLYIYFIMMTVIEFALWLKDRMTASLIVSGLALAMAFWTRYEAVPLGVAMAVGVVLAILFLHRNLGRRELALREKLHKVEATWLLLLLPVVFSGLLWIFFNYLIMGNAFYFLNSEYSNTAQSAELLNDDKFVEIFSNPLVALKFIASKTIWYSVPLFAILFIRLLSGRLFRWGTLIILLLFLSVPGLQFLLMMRQSSYGWFRYFMYVFPITVAWLPYELSQLQGRWRRAAFGLVSVSLLLTAGLLSYALTRPDIAPDENSFLTRTGNINYVRQESDRKIAVWLDEHLPKSTIMTDSASAYTMIVYSQYPKRFLITSDYAFNKALSYPQENHVDYILVPKIMSGMPLSKINMVYPNLYEHGAPWIQLEREFNGEWRLYKVLPKSLTKESPSTETKTNP</sequence>
<proteinExistence type="predicted"/>
<name>A0ACC4ZZ14_9BACL</name>
<dbReference type="EMBL" id="LDRX01000028">
    <property type="protein sequence ID" value="KTS83572.1"/>
    <property type="molecule type" value="Genomic_DNA"/>
</dbReference>
<reference evidence="1 2" key="1">
    <citation type="journal article" date="2016" name="Front. Microbiol.">
        <title>Genomic Resource of Rice Seed Associated Bacteria.</title>
        <authorList>
            <person name="Midha S."/>
            <person name="Bansal K."/>
            <person name="Sharma S."/>
            <person name="Kumar N."/>
            <person name="Patil P.P."/>
            <person name="Chaudhry V."/>
            <person name="Patil P.B."/>
        </authorList>
    </citation>
    <scope>NUCLEOTIDE SEQUENCE [LARGE SCALE GENOMIC DNA]</scope>
    <source>
        <strain evidence="1 2">NS115</strain>
    </source>
</reference>
<dbReference type="Proteomes" id="UP000074866">
    <property type="component" value="Unassembled WGS sequence"/>
</dbReference>
<organism evidence="1 2">
    <name type="scientific">Paenibacillus jamilae</name>
    <dbReference type="NCBI Taxonomy" id="114136"/>
    <lineage>
        <taxon>Bacteria</taxon>
        <taxon>Bacillati</taxon>
        <taxon>Bacillota</taxon>
        <taxon>Bacilli</taxon>
        <taxon>Bacillales</taxon>
        <taxon>Paenibacillaceae</taxon>
        <taxon>Paenibacillus</taxon>
    </lineage>
</organism>